<evidence type="ECO:0000313" key="2">
    <source>
        <dbReference type="EMBL" id="QHT29883.1"/>
    </source>
</evidence>
<proteinExistence type="predicted"/>
<dbReference type="EMBL" id="MN738884">
    <property type="protein sequence ID" value="QHT29883.1"/>
    <property type="molecule type" value="Genomic_DNA"/>
</dbReference>
<name>A0A6C0EN28_9ZZZZ</name>
<protein>
    <submittedName>
        <fullName evidence="2">Uncharacterized protein</fullName>
    </submittedName>
</protein>
<organism evidence="2">
    <name type="scientific">viral metagenome</name>
    <dbReference type="NCBI Taxonomy" id="1070528"/>
    <lineage>
        <taxon>unclassified sequences</taxon>
        <taxon>metagenomes</taxon>
        <taxon>organismal metagenomes</taxon>
    </lineage>
</organism>
<accession>A0A6C0EN28</accession>
<feature type="region of interest" description="Disordered" evidence="1">
    <location>
        <begin position="203"/>
        <end position="232"/>
    </location>
</feature>
<feature type="compositionally biased region" description="Pro residues" evidence="1">
    <location>
        <begin position="209"/>
        <end position="230"/>
    </location>
</feature>
<evidence type="ECO:0000256" key="1">
    <source>
        <dbReference type="SAM" id="MobiDB-lite"/>
    </source>
</evidence>
<sequence length="371" mass="40752">MAQFMAGAAAAQQTMQAVQQGIQAFTDAENATAQGINVATEVIKHSRPEDLKKNLPKMLSNVQGNDPFSGAIRVMGAYEGMHEALKERMHPTDNLLNGTNSSLIGDMFKELAYQIHLYFCNEFSRMFQQHGQKLKEVIVNTVRRMLQETNIVQEYVIPGLRSVIRRLLESPETQSMVLKHLRGPCYIPETAVPVGEPGTPFFRGGDGPAPAPTAPRPVPAPTPAPAPTPTSAPLTPLVEIDYMDSPDQLKQFICNAYQRMFVDQWSSIRAVTMTSIEGMIREDPVIRDLNRKLVIDIINVAFDAPSTKAEFVRYLSGGCAIPSTAPGGTTALSTGKIVYPTTPLTPQQRAAANRERENPGQLFTKYLRPSA</sequence>
<reference evidence="2" key="1">
    <citation type="journal article" date="2020" name="Nature">
        <title>Giant virus diversity and host interactions through global metagenomics.</title>
        <authorList>
            <person name="Schulz F."/>
            <person name="Roux S."/>
            <person name="Paez-Espino D."/>
            <person name="Jungbluth S."/>
            <person name="Walsh D.A."/>
            <person name="Denef V.J."/>
            <person name="McMahon K.D."/>
            <person name="Konstantinidis K.T."/>
            <person name="Eloe-Fadrosh E.A."/>
            <person name="Kyrpides N.C."/>
            <person name="Woyke T."/>
        </authorList>
    </citation>
    <scope>NUCLEOTIDE SEQUENCE</scope>
    <source>
        <strain evidence="2">GVMAG-M-3300009068-24</strain>
    </source>
</reference>
<dbReference type="AlphaFoldDB" id="A0A6C0EN28"/>